<feature type="region of interest" description="Disordered" evidence="3">
    <location>
        <begin position="160"/>
        <end position="193"/>
    </location>
</feature>
<keyword evidence="5" id="KW-1185">Reference proteome</keyword>
<keyword evidence="2" id="KW-0067">ATP-binding</keyword>
<keyword evidence="1" id="KW-0547">Nucleotide-binding</keyword>
<dbReference type="Gene3D" id="3.90.640.10">
    <property type="entry name" value="Actin, Chain A, domain 4"/>
    <property type="match status" value="1"/>
</dbReference>
<dbReference type="Gene3D" id="3.30.420.40">
    <property type="match status" value="1"/>
</dbReference>
<organism evidence="4 5">
    <name type="scientific">Seminavis robusta</name>
    <dbReference type="NCBI Taxonomy" id="568900"/>
    <lineage>
        <taxon>Eukaryota</taxon>
        <taxon>Sar</taxon>
        <taxon>Stramenopiles</taxon>
        <taxon>Ochrophyta</taxon>
        <taxon>Bacillariophyta</taxon>
        <taxon>Bacillariophyceae</taxon>
        <taxon>Bacillariophycidae</taxon>
        <taxon>Naviculales</taxon>
        <taxon>Naviculaceae</taxon>
        <taxon>Seminavis</taxon>
    </lineage>
</organism>
<dbReference type="InterPro" id="IPR043129">
    <property type="entry name" value="ATPase_NBD"/>
</dbReference>
<dbReference type="PROSITE" id="PS00329">
    <property type="entry name" value="HSP70_2"/>
    <property type="match status" value="1"/>
</dbReference>
<evidence type="ECO:0000256" key="2">
    <source>
        <dbReference type="ARBA" id="ARBA00022840"/>
    </source>
</evidence>
<dbReference type="Pfam" id="PF00012">
    <property type="entry name" value="HSP70"/>
    <property type="match status" value="1"/>
</dbReference>
<gene>
    <name evidence="4" type="ORF">SEMRO_906_G218600.1</name>
</gene>
<proteinExistence type="predicted"/>
<dbReference type="InterPro" id="IPR018181">
    <property type="entry name" value="Heat_shock_70_CS"/>
</dbReference>
<evidence type="ECO:0000313" key="4">
    <source>
        <dbReference type="EMBL" id="CAB9518096.1"/>
    </source>
</evidence>
<protein>
    <submittedName>
        <fullName evidence="4">Heat shock 70 kDa protein</fullName>
    </submittedName>
</protein>
<keyword evidence="4" id="KW-0346">Stress response</keyword>
<evidence type="ECO:0000256" key="3">
    <source>
        <dbReference type="SAM" id="MobiDB-lite"/>
    </source>
</evidence>
<dbReference type="EMBL" id="CAICTM010000904">
    <property type="protein sequence ID" value="CAB9518096.1"/>
    <property type="molecule type" value="Genomic_DNA"/>
</dbReference>
<dbReference type="GO" id="GO:0005524">
    <property type="term" value="F:ATP binding"/>
    <property type="evidence" value="ECO:0007669"/>
    <property type="project" value="UniProtKB-KW"/>
</dbReference>
<sequence>MAYGLDRQDKEETILVFDLGGGTFDCTLLSIDSGVFEVRATSGNTHLGGQDFDQRTIDYCISQFKRQSGIDLIEVNDQRAIQRLRKQCEAAKRTLSTQTSATIDCEALHQGIDFSTTLSRAKFEALNNDLFKKCMTPGSFYRQWTTIVFKQPFTCPEETKTWNNIGPDSRPGSCRGPSTPPRTHTDQTAPSHQ</sequence>
<reference evidence="4" key="1">
    <citation type="submission" date="2020-06" db="EMBL/GenBank/DDBJ databases">
        <authorList>
            <consortium name="Plant Systems Biology data submission"/>
        </authorList>
    </citation>
    <scope>NUCLEOTIDE SEQUENCE</scope>
    <source>
        <strain evidence="4">D6</strain>
    </source>
</reference>
<dbReference type="OrthoDB" id="2401965at2759"/>
<comment type="caution">
    <text evidence="4">The sequence shown here is derived from an EMBL/GenBank/DDBJ whole genome shotgun (WGS) entry which is preliminary data.</text>
</comment>
<dbReference type="AlphaFoldDB" id="A0A9N8HLD0"/>
<dbReference type="PANTHER" id="PTHR19375">
    <property type="entry name" value="HEAT SHOCK PROTEIN 70KDA"/>
    <property type="match status" value="1"/>
</dbReference>
<dbReference type="GO" id="GO:0140662">
    <property type="term" value="F:ATP-dependent protein folding chaperone"/>
    <property type="evidence" value="ECO:0007669"/>
    <property type="project" value="InterPro"/>
</dbReference>
<dbReference type="Proteomes" id="UP001153069">
    <property type="component" value="Unassembled WGS sequence"/>
</dbReference>
<evidence type="ECO:0000256" key="1">
    <source>
        <dbReference type="ARBA" id="ARBA00022741"/>
    </source>
</evidence>
<evidence type="ECO:0000313" key="5">
    <source>
        <dbReference type="Proteomes" id="UP001153069"/>
    </source>
</evidence>
<accession>A0A9N8HLD0</accession>
<dbReference type="SUPFAM" id="SSF53067">
    <property type="entry name" value="Actin-like ATPase domain"/>
    <property type="match status" value="1"/>
</dbReference>
<dbReference type="FunFam" id="3.90.640.10:FF:000002">
    <property type="entry name" value="Heat shock 70 kDa"/>
    <property type="match status" value="1"/>
</dbReference>
<name>A0A9N8HLD0_9STRA</name>
<dbReference type="InterPro" id="IPR013126">
    <property type="entry name" value="Hsp_70_fam"/>
</dbReference>